<accession>A0A7X7LTP9</accession>
<dbReference type="Proteomes" id="UP000536534">
    <property type="component" value="Unassembled WGS sequence"/>
</dbReference>
<name>A0A7X7LTP9_9RHOO</name>
<dbReference type="AlphaFoldDB" id="A0A7X7LTP9"/>
<dbReference type="EMBL" id="JAAYYV010000051">
    <property type="protein sequence ID" value="NLF53160.1"/>
    <property type="molecule type" value="Genomic_DNA"/>
</dbReference>
<gene>
    <name evidence="1" type="ORF">GX576_01905</name>
</gene>
<sequence>VTLKELVEDINGDWVERTSSLLLQERQEAGK</sequence>
<feature type="non-terminal residue" evidence="1">
    <location>
        <position position="1"/>
    </location>
</feature>
<organism evidence="1 2">
    <name type="scientific">Thauera phenolivorans</name>
    <dbReference type="NCBI Taxonomy" id="1792543"/>
    <lineage>
        <taxon>Bacteria</taxon>
        <taxon>Pseudomonadati</taxon>
        <taxon>Pseudomonadota</taxon>
        <taxon>Betaproteobacteria</taxon>
        <taxon>Rhodocyclales</taxon>
        <taxon>Zoogloeaceae</taxon>
        <taxon>Thauera</taxon>
    </lineage>
</organism>
<evidence type="ECO:0000313" key="1">
    <source>
        <dbReference type="EMBL" id="NLF53160.1"/>
    </source>
</evidence>
<comment type="caution">
    <text evidence="1">The sequence shown here is derived from an EMBL/GenBank/DDBJ whole genome shotgun (WGS) entry which is preliminary data.</text>
</comment>
<evidence type="ECO:0000313" key="2">
    <source>
        <dbReference type="Proteomes" id="UP000536534"/>
    </source>
</evidence>
<proteinExistence type="predicted"/>
<reference evidence="1 2" key="1">
    <citation type="journal article" date="2020" name="Biotechnol. Biofuels">
        <title>New insights from the biogas microbiome by comprehensive genome-resolved metagenomics of nearly 1600 species originating from multiple anaerobic digesters.</title>
        <authorList>
            <person name="Campanaro S."/>
            <person name="Treu L."/>
            <person name="Rodriguez-R L.M."/>
            <person name="Kovalovszki A."/>
            <person name="Ziels R.M."/>
            <person name="Maus I."/>
            <person name="Zhu X."/>
            <person name="Kougias P.G."/>
            <person name="Basile A."/>
            <person name="Luo G."/>
            <person name="Schluter A."/>
            <person name="Konstantinidis K.T."/>
            <person name="Angelidaki I."/>
        </authorList>
    </citation>
    <scope>NUCLEOTIDE SEQUENCE [LARGE SCALE GENOMIC DNA]</scope>
    <source>
        <strain evidence="1">AS06rmzACSIP_256</strain>
    </source>
</reference>
<protein>
    <submittedName>
        <fullName evidence="1">Pilus assembly protein PilP</fullName>
    </submittedName>
</protein>